<evidence type="ECO:0000256" key="2">
    <source>
        <dbReference type="ARBA" id="ARBA00022833"/>
    </source>
</evidence>
<keyword evidence="4" id="KW-0238">DNA-binding</keyword>
<evidence type="ECO:0000259" key="8">
    <source>
        <dbReference type="SMART" id="SM00906"/>
    </source>
</evidence>
<dbReference type="EMBL" id="KV442086">
    <property type="protein sequence ID" value="OAQ24914.1"/>
    <property type="molecule type" value="Genomic_DNA"/>
</dbReference>
<evidence type="ECO:0000256" key="5">
    <source>
        <dbReference type="ARBA" id="ARBA00023163"/>
    </source>
</evidence>
<accession>A0A197JKN0</accession>
<reference evidence="9 10" key="1">
    <citation type="submission" date="2016-05" db="EMBL/GenBank/DDBJ databases">
        <title>Genome sequencing reveals origins of a unique bacterial endosymbiosis in the earliest lineages of terrestrial Fungi.</title>
        <authorList>
            <consortium name="DOE Joint Genome Institute"/>
            <person name="Uehling J."/>
            <person name="Gryganskyi A."/>
            <person name="Hameed K."/>
            <person name="Tschaplinski T."/>
            <person name="Misztal P."/>
            <person name="Wu S."/>
            <person name="Desiro A."/>
            <person name="Vande Pol N."/>
            <person name="Du Z.-Y."/>
            <person name="Zienkiewicz A."/>
            <person name="Zienkiewicz K."/>
            <person name="Morin E."/>
            <person name="Tisserant E."/>
            <person name="Splivallo R."/>
            <person name="Hainaut M."/>
            <person name="Henrissat B."/>
            <person name="Ohm R."/>
            <person name="Kuo A."/>
            <person name="Yan J."/>
            <person name="Lipzen A."/>
            <person name="Nolan M."/>
            <person name="Labutti K."/>
            <person name="Barry K."/>
            <person name="Goldstein A."/>
            <person name="Labbe J."/>
            <person name="Schadt C."/>
            <person name="Tuskan G."/>
            <person name="Grigoriev I."/>
            <person name="Martin F."/>
            <person name="Vilgalys R."/>
            <person name="Bonito G."/>
        </authorList>
    </citation>
    <scope>NUCLEOTIDE SEQUENCE [LARGE SCALE GENOMIC DNA]</scope>
    <source>
        <strain evidence="9 10">AG-77</strain>
    </source>
</reference>
<dbReference type="STRING" id="1314771.A0A197JKN0"/>
<dbReference type="SMART" id="SM00906">
    <property type="entry name" value="Fungal_trans"/>
    <property type="match status" value="1"/>
</dbReference>
<keyword evidence="10" id="KW-1185">Reference proteome</keyword>
<keyword evidence="2" id="KW-0862">Zinc</keyword>
<dbReference type="PANTHER" id="PTHR31313">
    <property type="entry name" value="TY1 ENHANCER ACTIVATOR"/>
    <property type="match status" value="1"/>
</dbReference>
<feature type="compositionally biased region" description="Low complexity" evidence="7">
    <location>
        <begin position="84"/>
        <end position="96"/>
    </location>
</feature>
<dbReference type="Proteomes" id="UP000078512">
    <property type="component" value="Unassembled WGS sequence"/>
</dbReference>
<keyword evidence="1" id="KW-0479">Metal-binding</keyword>
<dbReference type="Pfam" id="PF04082">
    <property type="entry name" value="Fungal_trans"/>
    <property type="match status" value="1"/>
</dbReference>
<evidence type="ECO:0000256" key="1">
    <source>
        <dbReference type="ARBA" id="ARBA00022723"/>
    </source>
</evidence>
<dbReference type="GO" id="GO:0008270">
    <property type="term" value="F:zinc ion binding"/>
    <property type="evidence" value="ECO:0007669"/>
    <property type="project" value="InterPro"/>
</dbReference>
<feature type="compositionally biased region" description="Polar residues" evidence="7">
    <location>
        <begin position="431"/>
        <end position="447"/>
    </location>
</feature>
<dbReference type="PANTHER" id="PTHR31313:SF81">
    <property type="entry name" value="TY1 ENHANCER ACTIVATOR"/>
    <property type="match status" value="1"/>
</dbReference>
<evidence type="ECO:0000256" key="7">
    <source>
        <dbReference type="SAM" id="MobiDB-lite"/>
    </source>
</evidence>
<dbReference type="GO" id="GO:0003677">
    <property type="term" value="F:DNA binding"/>
    <property type="evidence" value="ECO:0007669"/>
    <property type="project" value="UniProtKB-KW"/>
</dbReference>
<dbReference type="AlphaFoldDB" id="A0A197JKN0"/>
<keyword evidence="6" id="KW-0539">Nucleus</keyword>
<feature type="region of interest" description="Disordered" evidence="7">
    <location>
        <begin position="340"/>
        <end position="375"/>
    </location>
</feature>
<evidence type="ECO:0000256" key="3">
    <source>
        <dbReference type="ARBA" id="ARBA00023015"/>
    </source>
</evidence>
<evidence type="ECO:0000256" key="6">
    <source>
        <dbReference type="ARBA" id="ARBA00023242"/>
    </source>
</evidence>
<dbReference type="GO" id="GO:0006351">
    <property type="term" value="P:DNA-templated transcription"/>
    <property type="evidence" value="ECO:0007669"/>
    <property type="project" value="InterPro"/>
</dbReference>
<gene>
    <name evidence="9" type="ORF">K457DRAFT_800259</name>
</gene>
<dbReference type="InterPro" id="IPR007219">
    <property type="entry name" value="XnlR_reg_dom"/>
</dbReference>
<feature type="region of interest" description="Disordered" evidence="7">
    <location>
        <begin position="426"/>
        <end position="447"/>
    </location>
</feature>
<dbReference type="InterPro" id="IPR051615">
    <property type="entry name" value="Transcr_Regulatory_Elem"/>
</dbReference>
<proteinExistence type="predicted"/>
<keyword evidence="5" id="KW-0804">Transcription</keyword>
<evidence type="ECO:0000313" key="10">
    <source>
        <dbReference type="Proteomes" id="UP000078512"/>
    </source>
</evidence>
<evidence type="ECO:0000256" key="4">
    <source>
        <dbReference type="ARBA" id="ARBA00023125"/>
    </source>
</evidence>
<feature type="domain" description="Xylanolytic transcriptional activator regulatory" evidence="8">
    <location>
        <begin position="318"/>
        <end position="424"/>
    </location>
</feature>
<dbReference type="CDD" id="cd12148">
    <property type="entry name" value="fungal_TF_MHR"/>
    <property type="match status" value="1"/>
</dbReference>
<keyword evidence="3" id="KW-0805">Transcription regulation</keyword>
<feature type="compositionally biased region" description="Polar residues" evidence="7">
    <location>
        <begin position="342"/>
        <end position="351"/>
    </location>
</feature>
<sequence>MPPKDPLYSLSSASIRARKNALEMENIQRASHVYADYIAKIKDLSVSIVDATPKATPTYLSERDMMSYNRMDVDAETRTVIEHTSTTSSSRDNSSNPGESIVNPLEGLQRLGRSGLLHSLVQQYFTLIHPQFMVLHKNRFLVRFWAQFGSFPEANELQSQVIQNAKATNIWRGPVDSGSGKDEQERSGMQTVCPLLLLAMLALVSRHINDRSLFKSTAADKQQRVEHSLALLSREFQDSMKFMLSSDKAQEARLYELMEPDMQHLGPSGESLEDRGEQYFQWASELLKAKYEEPSLTVVQSLLLLREYAIMAGNHTQAYMYGGTAITMAMGLGWHHAGPTKSLGQGDQPSTAEFDDALDNSGETGAEGEESKELKATDEEQRLCWWHCFIVDRWMSAIHNRPVNIPIHIFDKTLLPLPKTIRTWDSKENDGPQTPLSVFSSSNFTDSRQSSPEVLSAHAMKIPNRDPLSIGSGVATRSSPYLPSPHYRAKAFFDQQCRQALLLDDILSFLSSWSDDLFVSSVEFEKLSQSLDDWHQALAEWQTFPISGIVGPGLAKRQQSQGQRRSNAVDEDGMGALTSTINADESRDVVQATLLGMSYHTIRILLYRPFLRTNLRHPPCLPSRASAAYDGTAVFVDATPVSVGDGSGDTADEFELG</sequence>
<dbReference type="OrthoDB" id="2428527at2759"/>
<organism evidence="9 10">
    <name type="scientific">Linnemannia elongata AG-77</name>
    <dbReference type="NCBI Taxonomy" id="1314771"/>
    <lineage>
        <taxon>Eukaryota</taxon>
        <taxon>Fungi</taxon>
        <taxon>Fungi incertae sedis</taxon>
        <taxon>Mucoromycota</taxon>
        <taxon>Mortierellomycotina</taxon>
        <taxon>Mortierellomycetes</taxon>
        <taxon>Mortierellales</taxon>
        <taxon>Mortierellaceae</taxon>
        <taxon>Linnemannia</taxon>
    </lineage>
</organism>
<protein>
    <recommendedName>
        <fullName evidence="8">Xylanolytic transcriptional activator regulatory domain-containing protein</fullName>
    </recommendedName>
</protein>
<feature type="region of interest" description="Disordered" evidence="7">
    <location>
        <begin position="83"/>
        <end position="103"/>
    </location>
</feature>
<evidence type="ECO:0000313" key="9">
    <source>
        <dbReference type="EMBL" id="OAQ24914.1"/>
    </source>
</evidence>
<name>A0A197JKN0_9FUNG</name>